<gene>
    <name evidence="12" type="ORF">C0W27_16145</name>
</gene>
<dbReference type="PROSITE" id="PS50172">
    <property type="entry name" value="BRCT"/>
    <property type="match status" value="1"/>
</dbReference>
<dbReference type="InterPro" id="IPR010994">
    <property type="entry name" value="RuvA_2-like"/>
</dbReference>
<protein>
    <recommendedName>
        <fullName evidence="2">DNA ligase (NAD(+))</fullName>
        <ecNumber evidence="2">6.5.1.2</ecNumber>
    </recommendedName>
</protein>
<sequence>MFDLQELSNAVAISLNGSETINELLNIPVDELTDNQLIQVCETLNTEYRAGTPLVSDETFDHVYLKALSERLPNHNFLAKPQPTTDVLAFGKVRHPKPMLSTQKAYTHEEVQKWLNKVLKVAKEIGLSVVTLRILPKLDGIAGRLSDGILSTRGDGKVGTDISKLIDHGLVIKGSAESVGEIVIPKAYFNDVLSSEFSHPRNVVSGIASSENLSDSAKQIFNDQAIHYVSFADLQCVTVNSDNLLENLDILIEETALNSHYPLDGTIIEVENQTLKKLLGSSSHHHHWQIAFKTQGETALAKVNSISWQIGKSGRCTPVVNIEPTYLTGALISRITAHHAANVINKGIGVGSVLEIVRSGEVIPFISQIKQRVTPCVPTHCPACDTVLRWKNSPITDEPTFLVCDNNHCPSRVETSIIHFFKTLNVDLFGIKTVEKLVASGFDTIDNIFNLSISDFVSAGLGNGQAANLFAELDICKQKIHEDYKILAALGISKLGRRASENILENYYLSDICHLTSNQLEQIDGFAAKTANSITTAIANQELLITFLVNNLNYTNTKDKAPEKSGETQLLSGVHIVFTGKMTGSREQMKQDAKAKGGNVQSSVNRKTQILCCGSNVGMKKVDSAKENGVEIISESEYWSRYS</sequence>
<keyword evidence="6" id="KW-0227">DNA damage</keyword>
<dbReference type="SUPFAM" id="SSF56091">
    <property type="entry name" value="DNA ligase/mRNA capping enzyme, catalytic domain"/>
    <property type="match status" value="1"/>
</dbReference>
<dbReference type="InterPro" id="IPR004150">
    <property type="entry name" value="NAD_DNA_ligase_OB"/>
</dbReference>
<keyword evidence="8" id="KW-0520">NAD</keyword>
<dbReference type="CDD" id="cd17748">
    <property type="entry name" value="BRCT_DNA_ligase_like"/>
    <property type="match status" value="1"/>
</dbReference>
<comment type="caution">
    <text evidence="12">The sequence shown here is derived from an EMBL/GenBank/DDBJ whole genome shotgun (WGS) entry which is preliminary data.</text>
</comment>
<keyword evidence="13" id="KW-1185">Reference proteome</keyword>
<dbReference type="Gene3D" id="2.40.50.140">
    <property type="entry name" value="Nucleic acid-binding proteins"/>
    <property type="match status" value="1"/>
</dbReference>
<evidence type="ECO:0000259" key="11">
    <source>
        <dbReference type="PROSITE" id="PS50172"/>
    </source>
</evidence>
<dbReference type="SUPFAM" id="SSF52113">
    <property type="entry name" value="BRCT domain"/>
    <property type="match status" value="1"/>
</dbReference>
<keyword evidence="7" id="KW-0862">Zinc</keyword>
<evidence type="ECO:0000256" key="3">
    <source>
        <dbReference type="ARBA" id="ARBA00022598"/>
    </source>
</evidence>
<dbReference type="Gene3D" id="3.30.470.30">
    <property type="entry name" value="DNA ligase/mRNA capping enzyme"/>
    <property type="match status" value="1"/>
</dbReference>
<dbReference type="EC" id="6.5.1.2" evidence="2"/>
<evidence type="ECO:0000256" key="8">
    <source>
        <dbReference type="ARBA" id="ARBA00023027"/>
    </source>
</evidence>
<dbReference type="Pfam" id="PF01653">
    <property type="entry name" value="DNA_ligase_aden"/>
    <property type="match status" value="1"/>
</dbReference>
<dbReference type="Gene3D" id="3.40.50.10190">
    <property type="entry name" value="BRCT domain"/>
    <property type="match status" value="1"/>
</dbReference>
<evidence type="ECO:0000256" key="2">
    <source>
        <dbReference type="ARBA" id="ARBA00012722"/>
    </source>
</evidence>
<evidence type="ECO:0000256" key="4">
    <source>
        <dbReference type="ARBA" id="ARBA00022705"/>
    </source>
</evidence>
<evidence type="ECO:0000313" key="12">
    <source>
        <dbReference type="EMBL" id="PSX07100.1"/>
    </source>
</evidence>
<evidence type="ECO:0000256" key="10">
    <source>
        <dbReference type="ARBA" id="ARBA00034005"/>
    </source>
</evidence>
<evidence type="ECO:0000256" key="7">
    <source>
        <dbReference type="ARBA" id="ARBA00022833"/>
    </source>
</evidence>
<keyword evidence="3 12" id="KW-0436">Ligase</keyword>
<dbReference type="RefSeq" id="WP_052957741.1">
    <property type="nucleotide sequence ID" value="NZ_JZSW01000007.1"/>
</dbReference>
<evidence type="ECO:0000256" key="6">
    <source>
        <dbReference type="ARBA" id="ARBA00022763"/>
    </source>
</evidence>
<dbReference type="InterPro" id="IPR036420">
    <property type="entry name" value="BRCT_dom_sf"/>
</dbReference>
<dbReference type="InterPro" id="IPR013840">
    <property type="entry name" value="DNAligase_N"/>
</dbReference>
<comment type="function">
    <text evidence="1">DNA ligase that catalyzes the formation of phosphodiester linkages between 5'-phosphoryl and 3'-hydroxyl groups in double-stranded DNA using NAD as a coenzyme and as the energy source for the reaction. It is essential for DNA replication and repair of damaged DNA.</text>
</comment>
<keyword evidence="4" id="KW-0235">DNA replication</keyword>
<dbReference type="InterPro" id="IPR001357">
    <property type="entry name" value="BRCT_dom"/>
</dbReference>
<dbReference type="SUPFAM" id="SSF50249">
    <property type="entry name" value="Nucleic acid-binding proteins"/>
    <property type="match status" value="1"/>
</dbReference>
<comment type="catalytic activity">
    <reaction evidence="10">
        <text>NAD(+) + (deoxyribonucleotide)n-3'-hydroxyl + 5'-phospho-(deoxyribonucleotide)m = (deoxyribonucleotide)n+m + AMP + beta-nicotinamide D-nucleotide.</text>
        <dbReference type="EC" id="6.5.1.2"/>
    </reaction>
</comment>
<evidence type="ECO:0000256" key="1">
    <source>
        <dbReference type="ARBA" id="ARBA00004067"/>
    </source>
</evidence>
<dbReference type="GO" id="GO:0016874">
    <property type="term" value="F:ligase activity"/>
    <property type="evidence" value="ECO:0007669"/>
    <property type="project" value="UniProtKB-KW"/>
</dbReference>
<evidence type="ECO:0000313" key="13">
    <source>
        <dbReference type="Proteomes" id="UP000240989"/>
    </source>
</evidence>
<evidence type="ECO:0000256" key="9">
    <source>
        <dbReference type="ARBA" id="ARBA00023204"/>
    </source>
</evidence>
<reference evidence="12 13" key="1">
    <citation type="submission" date="2018-01" db="EMBL/GenBank/DDBJ databases">
        <title>Whole genome sequencing of Histamine producing bacteria.</title>
        <authorList>
            <person name="Butler K."/>
        </authorList>
    </citation>
    <scope>NUCLEOTIDE SEQUENCE [LARGE SCALE GENOMIC DNA]</scope>
    <source>
        <strain evidence="12 13">A6-1</strain>
    </source>
</reference>
<name>A0ABX5H182_PHOAN</name>
<keyword evidence="9" id="KW-0234">DNA repair</keyword>
<dbReference type="PIRSF" id="PIRSF001604">
    <property type="entry name" value="LigA"/>
    <property type="match status" value="1"/>
</dbReference>
<feature type="domain" description="BRCT" evidence="11">
    <location>
        <begin position="566"/>
        <end position="643"/>
    </location>
</feature>
<proteinExistence type="predicted"/>
<dbReference type="Pfam" id="PF00533">
    <property type="entry name" value="BRCT"/>
    <property type="match status" value="1"/>
</dbReference>
<organism evidence="12 13">
    <name type="scientific">Photobacterium angustum</name>
    <dbReference type="NCBI Taxonomy" id="661"/>
    <lineage>
        <taxon>Bacteria</taxon>
        <taxon>Pseudomonadati</taxon>
        <taxon>Pseudomonadota</taxon>
        <taxon>Gammaproteobacteria</taxon>
        <taxon>Vibrionales</taxon>
        <taxon>Vibrionaceae</taxon>
        <taxon>Photobacterium</taxon>
    </lineage>
</organism>
<dbReference type="SUPFAM" id="SSF47781">
    <property type="entry name" value="RuvA domain 2-like"/>
    <property type="match status" value="1"/>
</dbReference>
<keyword evidence="5" id="KW-0479">Metal-binding</keyword>
<evidence type="ECO:0000256" key="5">
    <source>
        <dbReference type="ARBA" id="ARBA00022723"/>
    </source>
</evidence>
<accession>A0ABX5H182</accession>
<dbReference type="SMART" id="SM00532">
    <property type="entry name" value="LIGANc"/>
    <property type="match status" value="1"/>
</dbReference>
<dbReference type="EMBL" id="PYOU01000014">
    <property type="protein sequence ID" value="PSX07100.1"/>
    <property type="molecule type" value="Genomic_DNA"/>
</dbReference>
<dbReference type="InterPro" id="IPR013839">
    <property type="entry name" value="DNAligase_adenylation"/>
</dbReference>
<dbReference type="InterPro" id="IPR001679">
    <property type="entry name" value="DNA_ligase"/>
</dbReference>
<dbReference type="Proteomes" id="UP000240989">
    <property type="component" value="Unassembled WGS sequence"/>
</dbReference>
<dbReference type="InterPro" id="IPR012340">
    <property type="entry name" value="NA-bd_OB-fold"/>
</dbReference>
<dbReference type="Pfam" id="PF03120">
    <property type="entry name" value="OB_DNA_ligase"/>
    <property type="match status" value="1"/>
</dbReference>
<dbReference type="Gene3D" id="1.10.150.20">
    <property type="entry name" value="5' to 3' exonuclease, C-terminal subdomain"/>
    <property type="match status" value="1"/>
</dbReference>